<feature type="domain" description="Enoyl reductase (ER)" evidence="4">
    <location>
        <begin position="13"/>
        <end position="337"/>
    </location>
</feature>
<name>X1DKG1_9ZZZZ</name>
<evidence type="ECO:0000256" key="3">
    <source>
        <dbReference type="ARBA" id="ARBA00023002"/>
    </source>
</evidence>
<evidence type="ECO:0000256" key="1">
    <source>
        <dbReference type="ARBA" id="ARBA00022723"/>
    </source>
</evidence>
<dbReference type="InterPro" id="IPR013154">
    <property type="entry name" value="ADH-like_N"/>
</dbReference>
<dbReference type="PROSITE" id="PS00059">
    <property type="entry name" value="ADH_ZINC"/>
    <property type="match status" value="1"/>
</dbReference>
<comment type="caution">
    <text evidence="5">The sequence shown here is derived from an EMBL/GenBank/DDBJ whole genome shotgun (WGS) entry which is preliminary data.</text>
</comment>
<organism evidence="5">
    <name type="scientific">marine sediment metagenome</name>
    <dbReference type="NCBI Taxonomy" id="412755"/>
    <lineage>
        <taxon>unclassified sequences</taxon>
        <taxon>metagenomes</taxon>
        <taxon>ecological metagenomes</taxon>
    </lineage>
</organism>
<dbReference type="PANTHER" id="PTHR43401">
    <property type="entry name" value="L-THREONINE 3-DEHYDROGENASE"/>
    <property type="match status" value="1"/>
</dbReference>
<accession>X1DKG1</accession>
<dbReference type="InterPro" id="IPR050129">
    <property type="entry name" value="Zn_alcohol_dh"/>
</dbReference>
<dbReference type="SUPFAM" id="SSF51735">
    <property type="entry name" value="NAD(P)-binding Rossmann-fold domains"/>
    <property type="match status" value="1"/>
</dbReference>
<keyword evidence="1" id="KW-0479">Metal-binding</keyword>
<dbReference type="PANTHER" id="PTHR43401:SF2">
    <property type="entry name" value="L-THREONINE 3-DEHYDROGENASE"/>
    <property type="match status" value="1"/>
</dbReference>
<dbReference type="Pfam" id="PF08240">
    <property type="entry name" value="ADH_N"/>
    <property type="match status" value="1"/>
</dbReference>
<evidence type="ECO:0000259" key="4">
    <source>
        <dbReference type="SMART" id="SM00829"/>
    </source>
</evidence>
<dbReference type="GO" id="GO:0008270">
    <property type="term" value="F:zinc ion binding"/>
    <property type="evidence" value="ECO:0007669"/>
    <property type="project" value="InterPro"/>
</dbReference>
<gene>
    <name evidence="5" type="ORF">S03H2_01489</name>
</gene>
<evidence type="ECO:0000256" key="2">
    <source>
        <dbReference type="ARBA" id="ARBA00022833"/>
    </source>
</evidence>
<sequence>MKAIIYPKPHCWKYQDTPTPQPGPEDVLIRIKSCGVCATDLHIYNGEFISRFPLVPGHEFSGEVARVGDKVEDIKVGDRVTVDNAIYCGNCEFCRNNKEHFCLNFRSIGVTQNGAFAEYVVAHKTHVYDIENLSYDKASFTEPLSCAIHGFKLLGVTPGAQILVFGAGPAGLMLLQLAKYGDCSLVVIADPNYCKLDKAKELGTDFAIFADRSDHVKNREVLLNIAPLGYDYVIDATGKPEVQENCLWLVKKGGKFLVFGLAPNESTVRMNPYELLIREITIIGSNCQLYDFSAALKLLKAGLIRVRPLITHKFPLEEFGKALEIAQTSHEKLKIIINP</sequence>
<dbReference type="InterPro" id="IPR011032">
    <property type="entry name" value="GroES-like_sf"/>
</dbReference>
<dbReference type="InterPro" id="IPR020843">
    <property type="entry name" value="ER"/>
</dbReference>
<dbReference type="InterPro" id="IPR013149">
    <property type="entry name" value="ADH-like_C"/>
</dbReference>
<keyword evidence="3" id="KW-0560">Oxidoreductase</keyword>
<dbReference type="Pfam" id="PF00107">
    <property type="entry name" value="ADH_zinc_N"/>
    <property type="match status" value="1"/>
</dbReference>
<dbReference type="InterPro" id="IPR002328">
    <property type="entry name" value="ADH_Zn_CS"/>
</dbReference>
<dbReference type="InterPro" id="IPR036291">
    <property type="entry name" value="NAD(P)-bd_dom_sf"/>
</dbReference>
<keyword evidence="2" id="KW-0862">Zinc</keyword>
<dbReference type="Gene3D" id="3.40.50.720">
    <property type="entry name" value="NAD(P)-binding Rossmann-like Domain"/>
    <property type="match status" value="1"/>
</dbReference>
<dbReference type="GO" id="GO:0016491">
    <property type="term" value="F:oxidoreductase activity"/>
    <property type="evidence" value="ECO:0007669"/>
    <property type="project" value="UniProtKB-KW"/>
</dbReference>
<dbReference type="Gene3D" id="3.90.180.10">
    <property type="entry name" value="Medium-chain alcohol dehydrogenases, catalytic domain"/>
    <property type="match status" value="1"/>
</dbReference>
<reference evidence="5" key="1">
    <citation type="journal article" date="2014" name="Front. Microbiol.">
        <title>High frequency of phylogenetically diverse reductive dehalogenase-homologous genes in deep subseafloor sedimentary metagenomes.</title>
        <authorList>
            <person name="Kawai M."/>
            <person name="Futagami T."/>
            <person name="Toyoda A."/>
            <person name="Takaki Y."/>
            <person name="Nishi S."/>
            <person name="Hori S."/>
            <person name="Arai W."/>
            <person name="Tsubouchi T."/>
            <person name="Morono Y."/>
            <person name="Uchiyama I."/>
            <person name="Ito T."/>
            <person name="Fujiyama A."/>
            <person name="Inagaki F."/>
            <person name="Takami H."/>
        </authorList>
    </citation>
    <scope>NUCLEOTIDE SEQUENCE</scope>
    <source>
        <strain evidence="5">Expedition CK06-06</strain>
    </source>
</reference>
<evidence type="ECO:0000313" key="5">
    <source>
        <dbReference type="EMBL" id="GAH20687.1"/>
    </source>
</evidence>
<dbReference type="EMBL" id="BARU01000439">
    <property type="protein sequence ID" value="GAH20687.1"/>
    <property type="molecule type" value="Genomic_DNA"/>
</dbReference>
<protein>
    <recommendedName>
        <fullName evidence="4">Enoyl reductase (ER) domain-containing protein</fullName>
    </recommendedName>
</protein>
<dbReference type="AlphaFoldDB" id="X1DKG1"/>
<proteinExistence type="predicted"/>
<dbReference type="CDD" id="cd08234">
    <property type="entry name" value="threonine_DH_like"/>
    <property type="match status" value="1"/>
</dbReference>
<dbReference type="SMART" id="SM00829">
    <property type="entry name" value="PKS_ER"/>
    <property type="match status" value="1"/>
</dbReference>
<dbReference type="SUPFAM" id="SSF50129">
    <property type="entry name" value="GroES-like"/>
    <property type="match status" value="1"/>
</dbReference>